<dbReference type="AlphaFoldDB" id="A0A2M7XHL8"/>
<dbReference type="PANTHER" id="PTHR35458:SF8">
    <property type="entry name" value="SLR0650 PROTEIN"/>
    <property type="match status" value="1"/>
</dbReference>
<dbReference type="Proteomes" id="UP000229749">
    <property type="component" value="Unassembled WGS sequence"/>
</dbReference>
<evidence type="ECO:0000313" key="3">
    <source>
        <dbReference type="Proteomes" id="UP000229749"/>
    </source>
</evidence>
<organism evidence="2 3">
    <name type="scientific">Candidatus Uhrbacteria bacterium CG_4_9_14_3_um_filter_36_7</name>
    <dbReference type="NCBI Taxonomy" id="1975033"/>
    <lineage>
        <taxon>Bacteria</taxon>
        <taxon>Candidatus Uhriibacteriota</taxon>
    </lineage>
</organism>
<sequence>MSKTPNNYAFIDGQNLYLAIQFLGWKLDYKRFRVYLKEKYKIKKAYMFMGFLPENQELYNFLQTVGFILIFKPIVSSDHGFIKGNCDAELVLQVMIDLKDYDQALIVTGDGDFYCLIKYLDGKNKLLRVLAPSSRNCSSLLQKVAGKKMTFVSDLQKKLVYKQKEPHKDKTL</sequence>
<accession>A0A2M7XHL8</accession>
<reference evidence="3" key="1">
    <citation type="submission" date="2017-09" db="EMBL/GenBank/DDBJ databases">
        <title>Depth-based differentiation of microbial function through sediment-hosted aquifers and enrichment of novel symbionts in the deep terrestrial subsurface.</title>
        <authorList>
            <person name="Probst A.J."/>
            <person name="Ladd B."/>
            <person name="Jarett J.K."/>
            <person name="Geller-Mcgrath D.E."/>
            <person name="Sieber C.M.K."/>
            <person name="Emerson J.B."/>
            <person name="Anantharaman K."/>
            <person name="Thomas B.C."/>
            <person name="Malmstrom R."/>
            <person name="Stieglmeier M."/>
            <person name="Klingl A."/>
            <person name="Woyke T."/>
            <person name="Ryan C.M."/>
            <person name="Banfield J.F."/>
        </authorList>
    </citation>
    <scope>NUCLEOTIDE SEQUENCE [LARGE SCALE GENOMIC DNA]</scope>
</reference>
<dbReference type="InterPro" id="IPR021139">
    <property type="entry name" value="NYN"/>
</dbReference>
<dbReference type="CDD" id="cd10911">
    <property type="entry name" value="PIN_LabA"/>
    <property type="match status" value="1"/>
</dbReference>
<comment type="caution">
    <text evidence="2">The sequence shown here is derived from an EMBL/GenBank/DDBJ whole genome shotgun (WGS) entry which is preliminary data.</text>
</comment>
<proteinExistence type="predicted"/>
<dbReference type="InterPro" id="IPR047140">
    <property type="entry name" value="LabA"/>
</dbReference>
<dbReference type="Gene3D" id="3.40.50.1010">
    <property type="entry name" value="5'-nuclease"/>
    <property type="match status" value="1"/>
</dbReference>
<dbReference type="GO" id="GO:0004540">
    <property type="term" value="F:RNA nuclease activity"/>
    <property type="evidence" value="ECO:0007669"/>
    <property type="project" value="InterPro"/>
</dbReference>
<gene>
    <name evidence="2" type="ORF">CO172_01915</name>
</gene>
<dbReference type="Pfam" id="PF01936">
    <property type="entry name" value="NYN"/>
    <property type="match status" value="1"/>
</dbReference>
<dbReference type="PANTHER" id="PTHR35458">
    <property type="entry name" value="SLR0755 PROTEIN"/>
    <property type="match status" value="1"/>
</dbReference>
<evidence type="ECO:0000259" key="1">
    <source>
        <dbReference type="Pfam" id="PF01936"/>
    </source>
</evidence>
<name>A0A2M7XHL8_9BACT</name>
<evidence type="ECO:0000313" key="2">
    <source>
        <dbReference type="EMBL" id="PJA47371.1"/>
    </source>
</evidence>
<dbReference type="EMBL" id="PFWS01000028">
    <property type="protein sequence ID" value="PJA47371.1"/>
    <property type="molecule type" value="Genomic_DNA"/>
</dbReference>
<protein>
    <recommendedName>
        <fullName evidence="1">NYN domain-containing protein</fullName>
    </recommendedName>
</protein>
<feature type="domain" description="NYN" evidence="1">
    <location>
        <begin position="10"/>
        <end position="145"/>
    </location>
</feature>